<dbReference type="AlphaFoldDB" id="A0A1I6BA90"/>
<dbReference type="CDD" id="cd18081">
    <property type="entry name" value="RlmH-like"/>
    <property type="match status" value="1"/>
</dbReference>
<feature type="binding site" evidence="5">
    <location>
        <begin position="123"/>
        <end position="128"/>
    </location>
    <ligand>
        <name>S-adenosyl-L-methionine</name>
        <dbReference type="ChEBI" id="CHEBI:59789"/>
    </ligand>
</feature>
<evidence type="ECO:0000313" key="6">
    <source>
        <dbReference type="EMBL" id="MDX9688365.1"/>
    </source>
</evidence>
<comment type="subcellular location">
    <subcellularLocation>
        <location evidence="5">Cytoplasm</location>
    </subcellularLocation>
</comment>
<keyword evidence="9" id="KW-1185">Reference proteome</keyword>
<dbReference type="NCBIfam" id="NF000986">
    <property type="entry name" value="PRK00103.1-4"/>
    <property type="match status" value="1"/>
</dbReference>
<evidence type="ECO:0000256" key="4">
    <source>
        <dbReference type="ARBA" id="ARBA00038303"/>
    </source>
</evidence>
<reference evidence="7 8" key="1">
    <citation type="submission" date="2016-10" db="EMBL/GenBank/DDBJ databases">
        <authorList>
            <person name="de Groot N.N."/>
        </authorList>
    </citation>
    <scope>NUCLEOTIDE SEQUENCE [LARGE SCALE GENOMIC DNA]</scope>
    <source>
        <strain evidence="7 8">JCM 18415</strain>
    </source>
</reference>
<dbReference type="PANTHER" id="PTHR33603">
    <property type="entry name" value="METHYLTRANSFERASE"/>
    <property type="match status" value="1"/>
</dbReference>
<dbReference type="SUPFAM" id="SSF75217">
    <property type="entry name" value="alpha/beta knot"/>
    <property type="match status" value="1"/>
</dbReference>
<dbReference type="OrthoDB" id="9806643at2"/>
<dbReference type="NCBIfam" id="TIGR00246">
    <property type="entry name" value="tRNA_RlmH_YbeA"/>
    <property type="match status" value="1"/>
</dbReference>
<evidence type="ECO:0000256" key="1">
    <source>
        <dbReference type="ARBA" id="ARBA00022603"/>
    </source>
</evidence>
<dbReference type="STRING" id="1002526.SAMN05216578_103321"/>
<comment type="similarity">
    <text evidence="4 5">Belongs to the RNA methyltransferase RlmH family.</text>
</comment>
<evidence type="ECO:0000313" key="7">
    <source>
        <dbReference type="EMBL" id="SFQ77882.1"/>
    </source>
</evidence>
<evidence type="ECO:0000256" key="3">
    <source>
        <dbReference type="ARBA" id="ARBA00022691"/>
    </source>
</evidence>
<keyword evidence="1 5" id="KW-0489">Methyltransferase</keyword>
<keyword evidence="2 5" id="KW-0808">Transferase</keyword>
<gene>
    <name evidence="5 6" type="primary">rlmH</name>
    <name evidence="6" type="ORF">RED13_002821</name>
    <name evidence="7" type="ORF">SAMN05216578_103321</name>
</gene>
<dbReference type="InterPro" id="IPR003742">
    <property type="entry name" value="RlmH-like"/>
</dbReference>
<reference evidence="6" key="3">
    <citation type="submission" date="2024-05" db="EMBL/GenBank/DDBJ databases">
        <authorList>
            <person name="de Witt J."/>
        </authorList>
    </citation>
    <scope>NUCLEOTIDE SEQUENCE</scope>
    <source>
        <strain evidence="6">FZJ</strain>
    </source>
</reference>
<evidence type="ECO:0000313" key="8">
    <source>
        <dbReference type="Proteomes" id="UP000242815"/>
    </source>
</evidence>
<dbReference type="PIRSF" id="PIRSF004505">
    <property type="entry name" value="MT_bac"/>
    <property type="match status" value="1"/>
</dbReference>
<proteinExistence type="inferred from homology"/>
<organism evidence="7 8">
    <name type="scientific">Halopseudomonas formosensis</name>
    <dbReference type="NCBI Taxonomy" id="1002526"/>
    <lineage>
        <taxon>Bacteria</taxon>
        <taxon>Pseudomonadati</taxon>
        <taxon>Pseudomonadota</taxon>
        <taxon>Gammaproteobacteria</taxon>
        <taxon>Pseudomonadales</taxon>
        <taxon>Pseudomonadaceae</taxon>
        <taxon>Halopseudomonas</taxon>
    </lineage>
</organism>
<comment type="function">
    <text evidence="5">Specifically methylates the pseudouridine at position 1915 (m3Psi1915) in 23S rRNA.</text>
</comment>
<dbReference type="Proteomes" id="UP001281217">
    <property type="component" value="Unassembled WGS sequence"/>
</dbReference>
<feature type="binding site" evidence="5">
    <location>
        <position position="104"/>
    </location>
    <ligand>
        <name>S-adenosyl-L-methionine</name>
        <dbReference type="ChEBI" id="CHEBI:59789"/>
    </ligand>
</feature>
<comment type="catalytic activity">
    <reaction evidence="5">
        <text>pseudouridine(1915) in 23S rRNA + S-adenosyl-L-methionine = N(3)-methylpseudouridine(1915) in 23S rRNA + S-adenosyl-L-homocysteine + H(+)</text>
        <dbReference type="Rhea" id="RHEA:42752"/>
        <dbReference type="Rhea" id="RHEA-COMP:10221"/>
        <dbReference type="Rhea" id="RHEA-COMP:10222"/>
        <dbReference type="ChEBI" id="CHEBI:15378"/>
        <dbReference type="ChEBI" id="CHEBI:57856"/>
        <dbReference type="ChEBI" id="CHEBI:59789"/>
        <dbReference type="ChEBI" id="CHEBI:65314"/>
        <dbReference type="ChEBI" id="CHEBI:74486"/>
        <dbReference type="EC" id="2.1.1.177"/>
    </reaction>
</comment>
<dbReference type="GO" id="GO:0070038">
    <property type="term" value="F:rRNA (pseudouridine-N3-)-methyltransferase activity"/>
    <property type="evidence" value="ECO:0007669"/>
    <property type="project" value="UniProtKB-UniRule"/>
</dbReference>
<keyword evidence="5" id="KW-0698">rRNA processing</keyword>
<comment type="subunit">
    <text evidence="5">Homodimer.</text>
</comment>
<dbReference type="HAMAP" id="MF_00658">
    <property type="entry name" value="23SrRNA_methyltr_H"/>
    <property type="match status" value="1"/>
</dbReference>
<name>A0A1I6BA90_9GAMM</name>
<protein>
    <recommendedName>
        <fullName evidence="5">Ribosomal RNA large subunit methyltransferase H</fullName>
        <ecNumber evidence="5">2.1.1.177</ecNumber>
    </recommendedName>
    <alternativeName>
        <fullName evidence="5">23S rRNA (pseudouridine1915-N3)-methyltransferase</fullName>
    </alternativeName>
    <alternativeName>
        <fullName evidence="5">23S rRNA m3Psi1915 methyltransferase</fullName>
    </alternativeName>
    <alternativeName>
        <fullName evidence="5">rRNA (pseudouridine-N3-)-methyltransferase RlmH</fullName>
    </alternativeName>
</protein>
<dbReference type="PANTHER" id="PTHR33603:SF1">
    <property type="entry name" value="RIBOSOMAL RNA LARGE SUBUNIT METHYLTRANSFERASE H"/>
    <property type="match status" value="1"/>
</dbReference>
<dbReference type="EMBL" id="FOYD01000003">
    <property type="protein sequence ID" value="SFQ77882.1"/>
    <property type="molecule type" value="Genomic_DNA"/>
</dbReference>
<dbReference type="InterPro" id="IPR029026">
    <property type="entry name" value="tRNA_m1G_MTases_N"/>
</dbReference>
<feature type="binding site" evidence="5">
    <location>
        <position position="73"/>
    </location>
    <ligand>
        <name>S-adenosyl-L-methionine</name>
        <dbReference type="ChEBI" id="CHEBI:59789"/>
    </ligand>
</feature>
<dbReference type="RefSeq" id="WP_090538313.1">
    <property type="nucleotide sequence ID" value="NZ_FOYD01000003.1"/>
</dbReference>
<keyword evidence="3 5" id="KW-0949">S-adenosyl-L-methionine</keyword>
<dbReference type="Proteomes" id="UP000242815">
    <property type="component" value="Unassembled WGS sequence"/>
</dbReference>
<evidence type="ECO:0000313" key="9">
    <source>
        <dbReference type="Proteomes" id="UP001281217"/>
    </source>
</evidence>
<evidence type="ECO:0000256" key="2">
    <source>
        <dbReference type="ARBA" id="ARBA00022679"/>
    </source>
</evidence>
<dbReference type="EC" id="2.1.1.177" evidence="5"/>
<sequence>MRIRLISVASRMPRWVEQGYAEYAKRMPADLPLELVEIPLTTRGKNADVARLMRREGEQMLAATQPGDRIVTLEVEGRAWSTEALAQQLENWRLEARTVNLMVGGPEGLPAEVLARSDQRWSLSPLTLPHPLVRILLAEQLYRAWTILTRHPYHK</sequence>
<dbReference type="Pfam" id="PF02590">
    <property type="entry name" value="SPOUT_MTase"/>
    <property type="match status" value="1"/>
</dbReference>
<dbReference type="Gene3D" id="3.40.1280.10">
    <property type="match status" value="1"/>
</dbReference>
<evidence type="ECO:0000256" key="5">
    <source>
        <dbReference type="HAMAP-Rule" id="MF_00658"/>
    </source>
</evidence>
<dbReference type="InterPro" id="IPR029028">
    <property type="entry name" value="Alpha/beta_knot_MTases"/>
</dbReference>
<reference evidence="9" key="2">
    <citation type="submission" date="2023-07" db="EMBL/GenBank/DDBJ databases">
        <authorList>
            <person name="de Witt J."/>
        </authorList>
    </citation>
    <scope>NUCLEOTIDE SEQUENCE [LARGE SCALE GENOMIC DNA]</scope>
    <source>
        <strain evidence="9">FZJ</strain>
    </source>
</reference>
<keyword evidence="5" id="KW-0963">Cytoplasm</keyword>
<dbReference type="EMBL" id="JAVRDO010000008">
    <property type="protein sequence ID" value="MDX9688365.1"/>
    <property type="molecule type" value="Genomic_DNA"/>
</dbReference>
<dbReference type="GO" id="GO:0005737">
    <property type="term" value="C:cytoplasm"/>
    <property type="evidence" value="ECO:0007669"/>
    <property type="project" value="UniProtKB-SubCell"/>
</dbReference>
<accession>A0A1I6BA90</accession>